<reference evidence="2" key="1">
    <citation type="journal article" date="2015" name="Nature">
        <title>Complex archaea that bridge the gap between prokaryotes and eukaryotes.</title>
        <authorList>
            <person name="Spang A."/>
            <person name="Saw J.H."/>
            <person name="Jorgensen S.L."/>
            <person name="Zaremba-Niedzwiedzka K."/>
            <person name="Martijn J."/>
            <person name="Lind A.E."/>
            <person name="van Eijk R."/>
            <person name="Schleper C."/>
            <person name="Guy L."/>
            <person name="Ettema T.J."/>
        </authorList>
    </citation>
    <scope>NUCLEOTIDE SEQUENCE</scope>
</reference>
<evidence type="ECO:0000256" key="1">
    <source>
        <dbReference type="SAM" id="MobiDB-lite"/>
    </source>
</evidence>
<feature type="compositionally biased region" description="Polar residues" evidence="1">
    <location>
        <begin position="260"/>
        <end position="282"/>
    </location>
</feature>
<proteinExistence type="predicted"/>
<evidence type="ECO:0000313" key="2">
    <source>
        <dbReference type="EMBL" id="KKN80774.1"/>
    </source>
</evidence>
<organism evidence="2">
    <name type="scientific">marine sediment metagenome</name>
    <dbReference type="NCBI Taxonomy" id="412755"/>
    <lineage>
        <taxon>unclassified sequences</taxon>
        <taxon>metagenomes</taxon>
        <taxon>ecological metagenomes</taxon>
    </lineage>
</organism>
<dbReference type="EMBL" id="LAZR01000225">
    <property type="protein sequence ID" value="KKN80774.1"/>
    <property type="molecule type" value="Genomic_DNA"/>
</dbReference>
<dbReference type="AlphaFoldDB" id="A0A0F9TND4"/>
<feature type="region of interest" description="Disordered" evidence="1">
    <location>
        <begin position="260"/>
        <end position="288"/>
    </location>
</feature>
<accession>A0A0F9TND4</accession>
<sequence>MKLFEIVQSPNLQVDREAGVIRGVKVLGRISRNGREYLPEAIVKARGQYDGAVVNFDHPPSHSPTRQTSVADRAGWLENAEVVPDGMKADLHLLKADPRFDKIMEAAERRPELFGLSHAIEAKIHRKNGKTFVEEITRVRSVDLVSDPATTRSLFESIEQEETDMTLTIKGLLESVKEETPGTKFLREVVDAGLLAEDDTVEDEVGEKVLKILEVKAPEKKDPEKKDPKLVPVAVIPDMDAALAKILENQDSLQTQLTEIKGQTNVQRPQGGQKFDQPNGTGKKSENAKEFCEAIIA</sequence>
<protein>
    <submittedName>
        <fullName evidence="2">Uncharacterized protein</fullName>
    </submittedName>
</protein>
<gene>
    <name evidence="2" type="ORF">LCGC14_0325800</name>
</gene>
<name>A0A0F9TND4_9ZZZZ</name>
<comment type="caution">
    <text evidence="2">The sequence shown here is derived from an EMBL/GenBank/DDBJ whole genome shotgun (WGS) entry which is preliminary data.</text>
</comment>